<organism evidence="1 2">
    <name type="scientific">Vibrio stylophorae</name>
    <dbReference type="NCBI Taxonomy" id="659351"/>
    <lineage>
        <taxon>Bacteria</taxon>
        <taxon>Pseudomonadati</taxon>
        <taxon>Pseudomonadota</taxon>
        <taxon>Gammaproteobacteria</taxon>
        <taxon>Vibrionales</taxon>
        <taxon>Vibrionaceae</taxon>
        <taxon>Vibrio</taxon>
    </lineage>
</organism>
<dbReference type="Proteomes" id="UP000838672">
    <property type="component" value="Unassembled WGS sequence"/>
</dbReference>
<dbReference type="RefSeq" id="WP_237465610.1">
    <property type="nucleotide sequence ID" value="NZ_CAKLDI010000001.1"/>
</dbReference>
<keyword evidence="2" id="KW-1185">Reference proteome</keyword>
<name>A0ABN8DTC0_9VIBR</name>
<reference evidence="1" key="1">
    <citation type="submission" date="2021-11" db="EMBL/GenBank/DDBJ databases">
        <authorList>
            <person name="Rodrigo-Torres L."/>
            <person name="Arahal R. D."/>
            <person name="Lucena T."/>
        </authorList>
    </citation>
    <scope>NUCLEOTIDE SEQUENCE</scope>
    <source>
        <strain evidence="1">CECT 7929</strain>
    </source>
</reference>
<evidence type="ECO:0000313" key="2">
    <source>
        <dbReference type="Proteomes" id="UP000838672"/>
    </source>
</evidence>
<comment type="caution">
    <text evidence="1">The sequence shown here is derived from an EMBL/GenBank/DDBJ whole genome shotgun (WGS) entry which is preliminary data.</text>
</comment>
<dbReference type="EMBL" id="CAKLDI010000001">
    <property type="protein sequence ID" value="CAH0533272.1"/>
    <property type="molecule type" value="Genomic_DNA"/>
</dbReference>
<sequence>MRNKKSWILSTLLLIVLIGTGLAVSRYFRVVELMEISGTNHAIQQTIESILSETEEKMLAERVNDREISQTMSGMIPYFRYEDFLLETKIVLYTELDSDTMDAAFEWFESPLAKKVRQLEANASYQMAELTPLQLNTQLRELVKDTKRVGLINTYVEKSLLVEHTYPMVEKAIEVHFYAISQSDTYPRDLVIPVEEIESFTKKLEPKIKSRIRTNIMLHSLYSYQDLSDSELEAYIAHISEPNAQKFIALVMESLIDSVIASQRNFVASEYQVVFTENHVTQEDQESDDGLADWLKPSKRSVGKGYL</sequence>
<proteinExistence type="predicted"/>
<gene>
    <name evidence="1" type="ORF">VST7929_01136</name>
</gene>
<accession>A0ABN8DTC0</accession>
<protein>
    <submittedName>
        <fullName evidence="1">Uncharacterized protein</fullName>
    </submittedName>
</protein>
<evidence type="ECO:0000313" key="1">
    <source>
        <dbReference type="EMBL" id="CAH0533272.1"/>
    </source>
</evidence>